<evidence type="ECO:0000313" key="3">
    <source>
        <dbReference type="Proteomes" id="UP000053820"/>
    </source>
</evidence>
<dbReference type="EMBL" id="KN839847">
    <property type="protein sequence ID" value="KIJ64181.1"/>
    <property type="molecule type" value="Genomic_DNA"/>
</dbReference>
<evidence type="ECO:0000256" key="1">
    <source>
        <dbReference type="SAM" id="MobiDB-lite"/>
    </source>
</evidence>
<dbReference type="Proteomes" id="UP000053820">
    <property type="component" value="Unassembled WGS sequence"/>
</dbReference>
<accession>A0A0C9WET5</accession>
<dbReference type="HOGENOM" id="CLU_1489208_0_0_1"/>
<proteinExistence type="predicted"/>
<keyword evidence="3" id="KW-1185">Reference proteome</keyword>
<evidence type="ECO:0000313" key="2">
    <source>
        <dbReference type="EMBL" id="KIJ64181.1"/>
    </source>
</evidence>
<reference evidence="2 3" key="1">
    <citation type="submission" date="2014-04" db="EMBL/GenBank/DDBJ databases">
        <title>Evolutionary Origins and Diversification of the Mycorrhizal Mutualists.</title>
        <authorList>
            <consortium name="DOE Joint Genome Institute"/>
            <consortium name="Mycorrhizal Genomics Consortium"/>
            <person name="Kohler A."/>
            <person name="Kuo A."/>
            <person name="Nagy L.G."/>
            <person name="Floudas D."/>
            <person name="Copeland A."/>
            <person name="Barry K.W."/>
            <person name="Cichocki N."/>
            <person name="Veneault-Fourrey C."/>
            <person name="LaButti K."/>
            <person name="Lindquist E.A."/>
            <person name="Lipzen A."/>
            <person name="Lundell T."/>
            <person name="Morin E."/>
            <person name="Murat C."/>
            <person name="Riley R."/>
            <person name="Ohm R."/>
            <person name="Sun H."/>
            <person name="Tunlid A."/>
            <person name="Henrissat B."/>
            <person name="Grigoriev I.V."/>
            <person name="Hibbett D.S."/>
            <person name="Martin F."/>
        </authorList>
    </citation>
    <scope>NUCLEOTIDE SEQUENCE [LARGE SCALE GENOMIC DNA]</scope>
    <source>
        <strain evidence="2 3">MD-312</strain>
    </source>
</reference>
<protein>
    <submittedName>
        <fullName evidence="2">Unplaced genomic scaffold scaffold_13, whole genome shotgun sequence</fullName>
    </submittedName>
</protein>
<name>A0A0C9WET5_9AGAM</name>
<dbReference type="AlphaFoldDB" id="A0A0C9WET5"/>
<gene>
    <name evidence="2" type="ORF">HYDPIDRAFT_187978</name>
</gene>
<sequence length="181" mass="19642">MTWMFARAIGAFDVSESPDISQTGQEVLAPEIGCGYERTAQMYAAREDGCIVNHSTPSQVVPQSFKEQVITDPVDIFAAPWVRNPSEIRAEQGDCMIHLTSCCSIQERSGLSQSGLQLERKRVPKNNGKKGDGGKAQKPISRTPLGTQSSIRGNVLQIYPPALAVQGAHIWSSEPSTHHPG</sequence>
<feature type="region of interest" description="Disordered" evidence="1">
    <location>
        <begin position="113"/>
        <end position="148"/>
    </location>
</feature>
<organism evidence="2 3">
    <name type="scientific">Hydnomerulius pinastri MD-312</name>
    <dbReference type="NCBI Taxonomy" id="994086"/>
    <lineage>
        <taxon>Eukaryota</taxon>
        <taxon>Fungi</taxon>
        <taxon>Dikarya</taxon>
        <taxon>Basidiomycota</taxon>
        <taxon>Agaricomycotina</taxon>
        <taxon>Agaricomycetes</taxon>
        <taxon>Agaricomycetidae</taxon>
        <taxon>Boletales</taxon>
        <taxon>Boletales incertae sedis</taxon>
        <taxon>Leucogyrophana</taxon>
    </lineage>
</organism>